<dbReference type="EMBL" id="JAERRC010000046">
    <property type="protein sequence ID" value="MBL0707292.1"/>
    <property type="molecule type" value="Genomic_DNA"/>
</dbReference>
<gene>
    <name evidence="1" type="ORF">JJE72_17500</name>
</gene>
<dbReference type="Pfam" id="PF13563">
    <property type="entry name" value="2_5_RNA_ligase2"/>
    <property type="match status" value="1"/>
</dbReference>
<name>A0ABS1K8S3_9MICC</name>
<sequence length="176" mass="18991">MHRYAIVLPLQPMAVGERYAVRDWPLHITVMPVFATWSNAAQLAASMGEVASRTAPISAVAGPGELFGPKHDTPVALVDSDEIRALHKAFVEELDIHVPTFRRPDFAGEGFRAHVTATKRGAAEEGQSLELTQLALVDMQPEPGQGRPMVVAVAALGEGAREVEPNGPWSAPDLRR</sequence>
<keyword evidence="2" id="KW-1185">Reference proteome</keyword>
<comment type="caution">
    <text evidence="1">The sequence shown here is derived from an EMBL/GenBank/DDBJ whole genome shotgun (WGS) entry which is preliminary data.</text>
</comment>
<proteinExistence type="predicted"/>
<reference evidence="1 2" key="1">
    <citation type="submission" date="2021-01" db="EMBL/GenBank/DDBJ databases">
        <title>Genome public.</title>
        <authorList>
            <person name="Liu C."/>
            <person name="Sun Q."/>
        </authorList>
    </citation>
    <scope>NUCLEOTIDE SEQUENCE [LARGE SCALE GENOMIC DNA]</scope>
    <source>
        <strain evidence="1 2">JC656</strain>
    </source>
</reference>
<accession>A0ABS1K8S3</accession>
<dbReference type="SUPFAM" id="SSF55144">
    <property type="entry name" value="LigT-like"/>
    <property type="match status" value="1"/>
</dbReference>
<dbReference type="RefSeq" id="WP_189693732.1">
    <property type="nucleotide sequence ID" value="NZ_BNCM01000006.1"/>
</dbReference>
<keyword evidence="1" id="KW-0436">Ligase</keyword>
<protein>
    <submittedName>
        <fullName evidence="1">2'-5' RNA ligase family protein</fullName>
    </submittedName>
</protein>
<organism evidence="1 2">
    <name type="scientific">Sinomonas cellulolyticus</name>
    <dbReference type="NCBI Taxonomy" id="2801916"/>
    <lineage>
        <taxon>Bacteria</taxon>
        <taxon>Bacillati</taxon>
        <taxon>Actinomycetota</taxon>
        <taxon>Actinomycetes</taxon>
        <taxon>Micrococcales</taxon>
        <taxon>Micrococcaceae</taxon>
        <taxon>Sinomonas</taxon>
    </lineage>
</organism>
<dbReference type="InterPro" id="IPR009097">
    <property type="entry name" value="Cyclic_Pdiesterase"/>
</dbReference>
<dbReference type="GO" id="GO:0016874">
    <property type="term" value="F:ligase activity"/>
    <property type="evidence" value="ECO:0007669"/>
    <property type="project" value="UniProtKB-KW"/>
</dbReference>
<dbReference type="Proteomes" id="UP000639051">
    <property type="component" value="Unassembled WGS sequence"/>
</dbReference>
<dbReference type="Gene3D" id="3.90.1140.10">
    <property type="entry name" value="Cyclic phosphodiesterase"/>
    <property type="match status" value="1"/>
</dbReference>
<evidence type="ECO:0000313" key="1">
    <source>
        <dbReference type="EMBL" id="MBL0707292.1"/>
    </source>
</evidence>
<evidence type="ECO:0000313" key="2">
    <source>
        <dbReference type="Proteomes" id="UP000639051"/>
    </source>
</evidence>